<evidence type="ECO:0000256" key="4">
    <source>
        <dbReference type="PROSITE-ProRule" id="PRU00050"/>
    </source>
</evidence>
<dbReference type="Proteomes" id="UP001597641">
    <property type="component" value="Unassembled WGS sequence"/>
</dbReference>
<keyword evidence="1 4" id="KW-0378">Hydrolase</keyword>
<feature type="domain" description="CheB-type methylesterase" evidence="5">
    <location>
        <begin position="2"/>
        <end position="186"/>
    </location>
</feature>
<dbReference type="EC" id="3.1.1.61" evidence="2"/>
<evidence type="ECO:0000313" key="6">
    <source>
        <dbReference type="EMBL" id="MFD3001920.1"/>
    </source>
</evidence>
<dbReference type="Gene3D" id="3.40.50.180">
    <property type="entry name" value="Methylesterase CheB, C-terminal domain"/>
    <property type="match status" value="1"/>
</dbReference>
<dbReference type="SUPFAM" id="SSF52738">
    <property type="entry name" value="Methylesterase CheB, C-terminal domain"/>
    <property type="match status" value="1"/>
</dbReference>
<dbReference type="PANTHER" id="PTHR42872">
    <property type="entry name" value="PROTEIN-GLUTAMATE METHYLESTERASE/PROTEIN-GLUTAMINE GLUTAMINASE"/>
    <property type="match status" value="1"/>
</dbReference>
<comment type="catalytic activity">
    <reaction evidence="3">
        <text>[protein]-L-glutamate 5-O-methyl ester + H2O = L-glutamyl-[protein] + methanol + H(+)</text>
        <dbReference type="Rhea" id="RHEA:23236"/>
        <dbReference type="Rhea" id="RHEA-COMP:10208"/>
        <dbReference type="Rhea" id="RHEA-COMP:10311"/>
        <dbReference type="ChEBI" id="CHEBI:15377"/>
        <dbReference type="ChEBI" id="CHEBI:15378"/>
        <dbReference type="ChEBI" id="CHEBI:17790"/>
        <dbReference type="ChEBI" id="CHEBI:29973"/>
        <dbReference type="ChEBI" id="CHEBI:82795"/>
        <dbReference type="EC" id="3.1.1.61"/>
    </reaction>
</comment>
<keyword evidence="4" id="KW-0145">Chemotaxis</keyword>
<feature type="active site" evidence="4">
    <location>
        <position position="14"/>
    </location>
</feature>
<dbReference type="RefSeq" id="WP_377486702.1">
    <property type="nucleotide sequence ID" value="NZ_JBHUOX010000012.1"/>
</dbReference>
<dbReference type="PROSITE" id="PS50122">
    <property type="entry name" value="CHEB"/>
    <property type="match status" value="1"/>
</dbReference>
<dbReference type="InterPro" id="IPR000673">
    <property type="entry name" value="Sig_transdc_resp-reg_Me-estase"/>
</dbReference>
<protein>
    <recommendedName>
        <fullName evidence="2">protein-glutamate methylesterase</fullName>
        <ecNumber evidence="2">3.1.1.61</ecNumber>
    </recommendedName>
</protein>
<feature type="active site" evidence="4">
    <location>
        <position position="134"/>
    </location>
</feature>
<evidence type="ECO:0000256" key="3">
    <source>
        <dbReference type="ARBA" id="ARBA00048267"/>
    </source>
</evidence>
<dbReference type="InterPro" id="IPR035909">
    <property type="entry name" value="CheB_C"/>
</dbReference>
<keyword evidence="7" id="KW-1185">Reference proteome</keyword>
<feature type="active site" evidence="4">
    <location>
        <position position="41"/>
    </location>
</feature>
<dbReference type="PANTHER" id="PTHR42872:SF6">
    <property type="entry name" value="PROTEIN-GLUTAMATE METHYLESTERASE_PROTEIN-GLUTAMINE GLUTAMINASE"/>
    <property type="match status" value="1"/>
</dbReference>
<gene>
    <name evidence="6" type="ORF">ACFS7Z_16220</name>
</gene>
<evidence type="ECO:0000256" key="1">
    <source>
        <dbReference type="ARBA" id="ARBA00022801"/>
    </source>
</evidence>
<evidence type="ECO:0000259" key="5">
    <source>
        <dbReference type="PROSITE" id="PS50122"/>
    </source>
</evidence>
<sequence>MDINSPKIIVIGTSAGGMQALTLLLSKLPADLPAAIFIVQHLSNDSSAPFLVNRLNHHTKLTCKVAEHQQAFETGTVYMAPPDRHLILTEKEMLVARGPLENQFRPAIDPLFRSAAAYHGARATGVILTGFLSDGVVGMEFIKRCGGKTVVQHPDDAEYPALPANVIRQVAIDYVVPISDMGEILMKLAHQPDQDSVKVPTDVWQEAQIAQRVMISSVMTSIEELDNIGKRAPYSCPDCGGGLWELSQPNTVKRFRCHSGHAYTKESLMQGMSNSIEETL</sequence>
<dbReference type="EMBL" id="JBHUOX010000012">
    <property type="protein sequence ID" value="MFD3001920.1"/>
    <property type="molecule type" value="Genomic_DNA"/>
</dbReference>
<organism evidence="6 7">
    <name type="scientific">Pontibacter toksunensis</name>
    <dbReference type="NCBI Taxonomy" id="1332631"/>
    <lineage>
        <taxon>Bacteria</taxon>
        <taxon>Pseudomonadati</taxon>
        <taxon>Bacteroidota</taxon>
        <taxon>Cytophagia</taxon>
        <taxon>Cytophagales</taxon>
        <taxon>Hymenobacteraceae</taxon>
        <taxon>Pontibacter</taxon>
    </lineage>
</organism>
<name>A0ABW6BVR1_9BACT</name>
<dbReference type="Pfam" id="PF01339">
    <property type="entry name" value="CheB_methylest"/>
    <property type="match status" value="1"/>
</dbReference>
<dbReference type="InterPro" id="IPR011247">
    <property type="entry name" value="Chemotax_prot-Glu_Me-esterase"/>
</dbReference>
<dbReference type="PIRSF" id="PIRSF036461">
    <property type="entry name" value="Chmtx_methlestr"/>
    <property type="match status" value="1"/>
</dbReference>
<proteinExistence type="predicted"/>
<comment type="caution">
    <text evidence="6">The sequence shown here is derived from an EMBL/GenBank/DDBJ whole genome shotgun (WGS) entry which is preliminary data.</text>
</comment>
<evidence type="ECO:0000313" key="7">
    <source>
        <dbReference type="Proteomes" id="UP001597641"/>
    </source>
</evidence>
<reference evidence="7" key="1">
    <citation type="journal article" date="2019" name="Int. J. Syst. Evol. Microbiol.">
        <title>The Global Catalogue of Microorganisms (GCM) 10K type strain sequencing project: providing services to taxonomists for standard genome sequencing and annotation.</title>
        <authorList>
            <consortium name="The Broad Institute Genomics Platform"/>
            <consortium name="The Broad Institute Genome Sequencing Center for Infectious Disease"/>
            <person name="Wu L."/>
            <person name="Ma J."/>
        </authorList>
    </citation>
    <scope>NUCLEOTIDE SEQUENCE [LARGE SCALE GENOMIC DNA]</scope>
    <source>
        <strain evidence="7">KCTC 23984</strain>
    </source>
</reference>
<evidence type="ECO:0000256" key="2">
    <source>
        <dbReference type="ARBA" id="ARBA00039140"/>
    </source>
</evidence>
<accession>A0ABW6BVR1</accession>
<dbReference type="CDD" id="cd16433">
    <property type="entry name" value="CheB"/>
    <property type="match status" value="1"/>
</dbReference>